<organism evidence="1 2">
    <name type="scientific">Wenjunlia tyrosinilytica</name>
    <dbReference type="NCBI Taxonomy" id="1544741"/>
    <lineage>
        <taxon>Bacteria</taxon>
        <taxon>Bacillati</taxon>
        <taxon>Actinomycetota</taxon>
        <taxon>Actinomycetes</taxon>
        <taxon>Kitasatosporales</taxon>
        <taxon>Streptomycetaceae</taxon>
        <taxon>Wenjunlia</taxon>
    </lineage>
</organism>
<keyword evidence="2" id="KW-1185">Reference proteome</keyword>
<protein>
    <submittedName>
        <fullName evidence="1">Uncharacterized protein</fullName>
    </submittedName>
</protein>
<evidence type="ECO:0000313" key="1">
    <source>
        <dbReference type="EMBL" id="GGO84806.1"/>
    </source>
</evidence>
<name>A0A918DW16_9ACTN</name>
<proteinExistence type="predicted"/>
<dbReference type="Proteomes" id="UP000641932">
    <property type="component" value="Unassembled WGS sequence"/>
</dbReference>
<sequence length="64" mass="6671">MIAADTFAFEALPARTGSPFGGGTDSGMMHQRLIALLGFAIGELWRLTPRPKPARATTAGPANS</sequence>
<reference evidence="1" key="1">
    <citation type="journal article" date="2014" name="Int. J. Syst. Evol. Microbiol.">
        <title>Complete genome sequence of Corynebacterium casei LMG S-19264T (=DSM 44701T), isolated from a smear-ripened cheese.</title>
        <authorList>
            <consortium name="US DOE Joint Genome Institute (JGI-PGF)"/>
            <person name="Walter F."/>
            <person name="Albersmeier A."/>
            <person name="Kalinowski J."/>
            <person name="Ruckert C."/>
        </authorList>
    </citation>
    <scope>NUCLEOTIDE SEQUENCE</scope>
    <source>
        <strain evidence="1">CGMCC 4.7201</strain>
    </source>
</reference>
<reference evidence="1" key="2">
    <citation type="submission" date="2020-09" db="EMBL/GenBank/DDBJ databases">
        <authorList>
            <person name="Sun Q."/>
            <person name="Zhou Y."/>
        </authorList>
    </citation>
    <scope>NUCLEOTIDE SEQUENCE</scope>
    <source>
        <strain evidence="1">CGMCC 4.7201</strain>
    </source>
</reference>
<dbReference type="RefSeq" id="WP_189130939.1">
    <property type="nucleotide sequence ID" value="NZ_BMMS01000006.1"/>
</dbReference>
<comment type="caution">
    <text evidence="1">The sequence shown here is derived from an EMBL/GenBank/DDBJ whole genome shotgun (WGS) entry which is preliminary data.</text>
</comment>
<dbReference type="EMBL" id="BMMS01000006">
    <property type="protein sequence ID" value="GGO84806.1"/>
    <property type="molecule type" value="Genomic_DNA"/>
</dbReference>
<dbReference type="AlphaFoldDB" id="A0A918DW16"/>
<evidence type="ECO:0000313" key="2">
    <source>
        <dbReference type="Proteomes" id="UP000641932"/>
    </source>
</evidence>
<accession>A0A918DW16</accession>
<gene>
    <name evidence="1" type="ORF">GCM10012280_17130</name>
</gene>